<dbReference type="AlphaFoldDB" id="A0A7D9KZM1"/>
<dbReference type="EMBL" id="CACRXK020012278">
    <property type="protein sequence ID" value="CAB4023034.1"/>
    <property type="molecule type" value="Genomic_DNA"/>
</dbReference>
<dbReference type="PANTHER" id="PTHR37984">
    <property type="entry name" value="PROTEIN CBG26694"/>
    <property type="match status" value="1"/>
</dbReference>
<keyword evidence="3" id="KW-1185">Reference proteome</keyword>
<protein>
    <recommendedName>
        <fullName evidence="1">Reverse transcriptase domain-containing protein</fullName>
    </recommendedName>
</protein>
<evidence type="ECO:0000313" key="2">
    <source>
        <dbReference type="EMBL" id="CAB4023034.1"/>
    </source>
</evidence>
<reference evidence="2" key="1">
    <citation type="submission" date="2020-04" db="EMBL/GenBank/DDBJ databases">
        <authorList>
            <person name="Alioto T."/>
            <person name="Alioto T."/>
            <person name="Gomez Garrido J."/>
        </authorList>
    </citation>
    <scope>NUCLEOTIDE SEQUENCE</scope>
    <source>
        <strain evidence="2">A484AB</strain>
    </source>
</reference>
<sequence length="125" mass="14348">MREANGAIPCVNSITPTIDKLIQELNGAQVFSHLDMNHGYQQLELDENSRDITTFSMHIRFYQYKRLNYGTKSAGDIFQNKIKEELTQHIPGVINISDDILVTGKDQPEHDQRLEALFETAQEKK</sequence>
<dbReference type="SUPFAM" id="SSF56672">
    <property type="entry name" value="DNA/RNA polymerases"/>
    <property type="match status" value="1"/>
</dbReference>
<gene>
    <name evidence="2" type="ORF">PACLA_8A028611</name>
</gene>
<dbReference type="Pfam" id="PF00078">
    <property type="entry name" value="RVT_1"/>
    <property type="match status" value="1"/>
</dbReference>
<evidence type="ECO:0000313" key="3">
    <source>
        <dbReference type="Proteomes" id="UP001152795"/>
    </source>
</evidence>
<proteinExistence type="predicted"/>
<dbReference type="InterPro" id="IPR050951">
    <property type="entry name" value="Retrovirus_Pol_polyprotein"/>
</dbReference>
<dbReference type="InterPro" id="IPR043502">
    <property type="entry name" value="DNA/RNA_pol_sf"/>
</dbReference>
<dbReference type="Gene3D" id="3.10.10.10">
    <property type="entry name" value="HIV Type 1 Reverse Transcriptase, subunit A, domain 1"/>
    <property type="match status" value="1"/>
</dbReference>
<accession>A0A7D9KZM1</accession>
<organism evidence="2 3">
    <name type="scientific">Paramuricea clavata</name>
    <name type="common">Red gorgonian</name>
    <name type="synonym">Violescent sea-whip</name>
    <dbReference type="NCBI Taxonomy" id="317549"/>
    <lineage>
        <taxon>Eukaryota</taxon>
        <taxon>Metazoa</taxon>
        <taxon>Cnidaria</taxon>
        <taxon>Anthozoa</taxon>
        <taxon>Octocorallia</taxon>
        <taxon>Malacalcyonacea</taxon>
        <taxon>Plexauridae</taxon>
        <taxon>Paramuricea</taxon>
    </lineage>
</organism>
<dbReference type="CDD" id="cd01647">
    <property type="entry name" value="RT_LTR"/>
    <property type="match status" value="1"/>
</dbReference>
<comment type="caution">
    <text evidence="2">The sequence shown here is derived from an EMBL/GenBank/DDBJ whole genome shotgun (WGS) entry which is preliminary data.</text>
</comment>
<dbReference type="PANTHER" id="PTHR37984:SF11">
    <property type="entry name" value="INTEGRASE CATALYTIC DOMAIN-CONTAINING PROTEIN"/>
    <property type="match status" value="1"/>
</dbReference>
<name>A0A7D9KZM1_PARCT</name>
<dbReference type="OrthoDB" id="6759833at2759"/>
<feature type="domain" description="Reverse transcriptase" evidence="1">
    <location>
        <begin position="19"/>
        <end position="123"/>
    </location>
</feature>
<dbReference type="InterPro" id="IPR000477">
    <property type="entry name" value="RT_dom"/>
</dbReference>
<dbReference type="InterPro" id="IPR043128">
    <property type="entry name" value="Rev_trsase/Diguanyl_cyclase"/>
</dbReference>
<evidence type="ECO:0000259" key="1">
    <source>
        <dbReference type="Pfam" id="PF00078"/>
    </source>
</evidence>
<dbReference type="Proteomes" id="UP001152795">
    <property type="component" value="Unassembled WGS sequence"/>
</dbReference>
<dbReference type="Gene3D" id="3.30.70.270">
    <property type="match status" value="1"/>
</dbReference>